<accession>A0A699WWE4</accession>
<dbReference type="AlphaFoldDB" id="A0A699WWE4"/>
<feature type="non-terminal residue" evidence="1">
    <location>
        <position position="78"/>
    </location>
</feature>
<feature type="non-terminal residue" evidence="1">
    <location>
        <position position="1"/>
    </location>
</feature>
<proteinExistence type="predicted"/>
<comment type="caution">
    <text evidence="1">The sequence shown here is derived from an EMBL/GenBank/DDBJ whole genome shotgun (WGS) entry which is preliminary data.</text>
</comment>
<protein>
    <submittedName>
        <fullName evidence="1">Uncharacterized protein</fullName>
    </submittedName>
</protein>
<dbReference type="EMBL" id="BKCJ011777837">
    <property type="protein sequence ID" value="GFD52092.1"/>
    <property type="molecule type" value="Genomic_DNA"/>
</dbReference>
<sequence>REIAAIDVNKGTTLVNTKTDEEEVALDAKSQGRTNLKAKIHLVKENVNAASKGVSDVIALELVSTAEPTVFDDEYVMA</sequence>
<gene>
    <name evidence="1" type="ORF">Tci_924061</name>
</gene>
<evidence type="ECO:0000313" key="1">
    <source>
        <dbReference type="EMBL" id="GFD52092.1"/>
    </source>
</evidence>
<organism evidence="1">
    <name type="scientific">Tanacetum cinerariifolium</name>
    <name type="common">Dalmatian daisy</name>
    <name type="synonym">Chrysanthemum cinerariifolium</name>
    <dbReference type="NCBI Taxonomy" id="118510"/>
    <lineage>
        <taxon>Eukaryota</taxon>
        <taxon>Viridiplantae</taxon>
        <taxon>Streptophyta</taxon>
        <taxon>Embryophyta</taxon>
        <taxon>Tracheophyta</taxon>
        <taxon>Spermatophyta</taxon>
        <taxon>Magnoliopsida</taxon>
        <taxon>eudicotyledons</taxon>
        <taxon>Gunneridae</taxon>
        <taxon>Pentapetalae</taxon>
        <taxon>asterids</taxon>
        <taxon>campanulids</taxon>
        <taxon>Asterales</taxon>
        <taxon>Asteraceae</taxon>
        <taxon>Asteroideae</taxon>
        <taxon>Anthemideae</taxon>
        <taxon>Anthemidinae</taxon>
        <taxon>Tanacetum</taxon>
    </lineage>
</organism>
<reference evidence="1" key="1">
    <citation type="journal article" date="2019" name="Sci. Rep.">
        <title>Draft genome of Tanacetum cinerariifolium, the natural source of mosquito coil.</title>
        <authorList>
            <person name="Yamashiro T."/>
            <person name="Shiraishi A."/>
            <person name="Satake H."/>
            <person name="Nakayama K."/>
        </authorList>
    </citation>
    <scope>NUCLEOTIDE SEQUENCE</scope>
</reference>
<name>A0A699WWE4_TANCI</name>